<accession>A0A9N8DZF7</accession>
<keyword evidence="3" id="KW-1185">Reference proteome</keyword>
<gene>
    <name evidence="2" type="ORF">SEMRO_500_G155210.1</name>
</gene>
<proteinExistence type="predicted"/>
<reference evidence="2" key="1">
    <citation type="submission" date="2020-06" db="EMBL/GenBank/DDBJ databases">
        <authorList>
            <consortium name="Plant Systems Biology data submission"/>
        </authorList>
    </citation>
    <scope>NUCLEOTIDE SEQUENCE</scope>
    <source>
        <strain evidence="2">D6</strain>
    </source>
</reference>
<dbReference type="Proteomes" id="UP001153069">
    <property type="component" value="Unassembled WGS sequence"/>
</dbReference>
<dbReference type="OrthoDB" id="40089at2759"/>
<feature type="compositionally biased region" description="Basic and acidic residues" evidence="1">
    <location>
        <begin position="16"/>
        <end position="25"/>
    </location>
</feature>
<dbReference type="EMBL" id="CAICTM010000499">
    <property type="protein sequence ID" value="CAB9511727.1"/>
    <property type="molecule type" value="Genomic_DNA"/>
</dbReference>
<organism evidence="2 3">
    <name type="scientific">Seminavis robusta</name>
    <dbReference type="NCBI Taxonomy" id="568900"/>
    <lineage>
        <taxon>Eukaryota</taxon>
        <taxon>Sar</taxon>
        <taxon>Stramenopiles</taxon>
        <taxon>Ochrophyta</taxon>
        <taxon>Bacillariophyta</taxon>
        <taxon>Bacillariophyceae</taxon>
        <taxon>Bacillariophycidae</taxon>
        <taxon>Naviculales</taxon>
        <taxon>Naviculaceae</taxon>
        <taxon>Seminavis</taxon>
    </lineage>
</organism>
<dbReference type="SUPFAM" id="SSF55144">
    <property type="entry name" value="LigT-like"/>
    <property type="match status" value="1"/>
</dbReference>
<feature type="region of interest" description="Disordered" evidence="1">
    <location>
        <begin position="16"/>
        <end position="46"/>
    </location>
</feature>
<comment type="caution">
    <text evidence="2">The sequence shown here is derived from an EMBL/GenBank/DDBJ whole genome shotgun (WGS) entry which is preliminary data.</text>
</comment>
<feature type="compositionally biased region" description="Low complexity" evidence="1">
    <location>
        <begin position="28"/>
        <end position="37"/>
    </location>
</feature>
<protein>
    <recommendedName>
        <fullName evidence="4">2'-5' RNA ligase family protein</fullName>
    </recommendedName>
</protein>
<dbReference type="Gene3D" id="3.90.1140.10">
    <property type="entry name" value="Cyclic phosphodiesterase"/>
    <property type="match status" value="1"/>
</dbReference>
<dbReference type="InterPro" id="IPR009097">
    <property type="entry name" value="Cyclic_Pdiesterase"/>
</dbReference>
<evidence type="ECO:0000313" key="3">
    <source>
        <dbReference type="Proteomes" id="UP001153069"/>
    </source>
</evidence>
<evidence type="ECO:0000313" key="2">
    <source>
        <dbReference type="EMBL" id="CAB9511727.1"/>
    </source>
</evidence>
<sequence>MRIEAFRRGNRLFQIKEDQSTRSDDAPSVAESEVSSVDYNLDSDDQYPERRTPLQWVFKGLTLWLELEEHDQDLTKAIDNAPKLYGTQRIPVPHATAVYGMTHLSEVEAMERLAAVAKAFPNGWPANLDCPVSVKCDLAVEGRPGQVCSIAWAELTLKTNEDHEAAIDTIYEIFGAERKPGQPWTPHISLAYDNPEDTVLNLADTISYVAQNPSLMQTRRVKAVSLWSTEGKMAEWKCLDRVSFF</sequence>
<evidence type="ECO:0000256" key="1">
    <source>
        <dbReference type="SAM" id="MobiDB-lite"/>
    </source>
</evidence>
<dbReference type="AlphaFoldDB" id="A0A9N8DZF7"/>
<evidence type="ECO:0008006" key="4">
    <source>
        <dbReference type="Google" id="ProtNLM"/>
    </source>
</evidence>
<name>A0A9N8DZF7_9STRA</name>